<proteinExistence type="predicted"/>
<sequence length="79" mass="8469">MAVAVSIFKNKSVIIAFILGVLFAIFVAHAYVVYQTRALALQNRADIAQIATFLQQATGATPVAEQATTKKVVDDSEAE</sequence>
<dbReference type="Proteomes" id="UP000177043">
    <property type="component" value="Unassembled WGS sequence"/>
</dbReference>
<keyword evidence="1" id="KW-0472">Membrane</keyword>
<keyword evidence="1" id="KW-1133">Transmembrane helix</keyword>
<gene>
    <name evidence="2" type="ORF">A2571_00380</name>
</gene>
<comment type="caution">
    <text evidence="2">The sequence shown here is derived from an EMBL/GenBank/DDBJ whole genome shotgun (WGS) entry which is preliminary data.</text>
</comment>
<dbReference type="AlphaFoldDB" id="A0A1G2QEH7"/>
<dbReference type="STRING" id="1802438.A2571_00380"/>
<protein>
    <submittedName>
        <fullName evidence="2">Uncharacterized protein</fullName>
    </submittedName>
</protein>
<reference evidence="2 3" key="1">
    <citation type="journal article" date="2016" name="Nat. Commun.">
        <title>Thousands of microbial genomes shed light on interconnected biogeochemical processes in an aquifer system.</title>
        <authorList>
            <person name="Anantharaman K."/>
            <person name="Brown C.T."/>
            <person name="Hug L.A."/>
            <person name="Sharon I."/>
            <person name="Castelle C.J."/>
            <person name="Probst A.J."/>
            <person name="Thomas B.C."/>
            <person name="Singh A."/>
            <person name="Wilkins M.J."/>
            <person name="Karaoz U."/>
            <person name="Brodie E.L."/>
            <person name="Williams K.H."/>
            <person name="Hubbard S.S."/>
            <person name="Banfield J.F."/>
        </authorList>
    </citation>
    <scope>NUCLEOTIDE SEQUENCE [LARGE SCALE GENOMIC DNA]</scope>
</reference>
<evidence type="ECO:0000313" key="2">
    <source>
        <dbReference type="EMBL" id="OHA58828.1"/>
    </source>
</evidence>
<evidence type="ECO:0000256" key="1">
    <source>
        <dbReference type="SAM" id="Phobius"/>
    </source>
</evidence>
<evidence type="ECO:0000313" key="3">
    <source>
        <dbReference type="Proteomes" id="UP000177043"/>
    </source>
</evidence>
<accession>A0A1G2QEH7</accession>
<keyword evidence="1" id="KW-0812">Transmembrane</keyword>
<feature type="transmembrane region" description="Helical" evidence="1">
    <location>
        <begin position="12"/>
        <end position="34"/>
    </location>
</feature>
<name>A0A1G2QEH7_9BACT</name>
<dbReference type="EMBL" id="MHTJ01000002">
    <property type="protein sequence ID" value="OHA58828.1"/>
    <property type="molecule type" value="Genomic_DNA"/>
</dbReference>
<organism evidence="2 3">
    <name type="scientific">Candidatus Vogelbacteria bacterium RIFOXYD1_FULL_44_32</name>
    <dbReference type="NCBI Taxonomy" id="1802438"/>
    <lineage>
        <taxon>Bacteria</taxon>
        <taxon>Candidatus Vogeliibacteriota</taxon>
    </lineage>
</organism>